<evidence type="ECO:0000256" key="6">
    <source>
        <dbReference type="HAMAP-Rule" id="MF_03015"/>
    </source>
</evidence>
<name>A0A5B6U2L9_9ROSI</name>
<comment type="similarity">
    <text evidence="2 6 7">Belongs to the universal ribosomal protein uS2 family.</text>
</comment>
<keyword evidence="9" id="KW-1185">Reference proteome</keyword>
<dbReference type="NCBIfam" id="TIGR01012">
    <property type="entry name" value="uS2_euk_arch"/>
    <property type="match status" value="1"/>
</dbReference>
<dbReference type="InterPro" id="IPR023591">
    <property type="entry name" value="Ribosomal_uS2_flav_dom_sf"/>
</dbReference>
<dbReference type="GO" id="GO:0022627">
    <property type="term" value="C:cytosolic small ribosomal subunit"/>
    <property type="evidence" value="ECO:0007669"/>
    <property type="project" value="UniProtKB-UniRule"/>
</dbReference>
<dbReference type="HAMAP" id="MF_03015">
    <property type="entry name" value="Ribosomal_S2_euk"/>
    <property type="match status" value="1"/>
</dbReference>
<evidence type="ECO:0000313" key="9">
    <source>
        <dbReference type="Proteomes" id="UP000325315"/>
    </source>
</evidence>
<gene>
    <name evidence="8" type="primary">rpsa</name>
    <name evidence="8" type="ORF">EPI10_034349</name>
</gene>
<dbReference type="FunFam" id="3.40.50.10490:FF:000017">
    <property type="entry name" value="40S ribosomal protein SA"/>
    <property type="match status" value="1"/>
</dbReference>
<dbReference type="PROSITE" id="PS00962">
    <property type="entry name" value="RIBOSOMAL_S2_1"/>
    <property type="match status" value="1"/>
</dbReference>
<dbReference type="OrthoDB" id="414863at2759"/>
<dbReference type="SUPFAM" id="SSF52313">
    <property type="entry name" value="Ribosomal protein S2"/>
    <property type="match status" value="1"/>
</dbReference>
<dbReference type="InterPro" id="IPR005707">
    <property type="entry name" value="Ribosomal_uS2_euk/arc"/>
</dbReference>
<keyword evidence="3 6" id="KW-0963">Cytoplasm</keyword>
<dbReference type="AlphaFoldDB" id="A0A5B6U2L9"/>
<dbReference type="PRINTS" id="PR00395">
    <property type="entry name" value="RIBOSOMALS2"/>
</dbReference>
<evidence type="ECO:0000256" key="4">
    <source>
        <dbReference type="ARBA" id="ARBA00022980"/>
    </source>
</evidence>
<comment type="caution">
    <text evidence="8">The sequence shown here is derived from an EMBL/GenBank/DDBJ whole genome shotgun (WGS) entry which is preliminary data.</text>
</comment>
<dbReference type="InterPro" id="IPR027498">
    <property type="entry name" value="Ribosomal_uS2_euk"/>
</dbReference>
<protein>
    <recommendedName>
        <fullName evidence="6">Small ribosomal subunit protein uS2</fullName>
    </recommendedName>
</protein>
<evidence type="ECO:0000256" key="2">
    <source>
        <dbReference type="ARBA" id="ARBA00006242"/>
    </source>
</evidence>
<dbReference type="PROSITE" id="PS00963">
    <property type="entry name" value="RIBOSOMAL_S2_2"/>
    <property type="match status" value="1"/>
</dbReference>
<sequence length="340" mass="37164">MATATVPAAARQLSPKEADIQMMLAAEVHLGTKNCDFQMERYVFKRRNDGIYIINLGKTWEKLQLAARVIVAIENPQDIIVQSARPYGQRAVLKFAQYTGCHAIAGRHTPGTFTNQLQTSFSEPRLLILTDPRTDHQPIKEAALGNIPTIAFCDTDSPMRYVDIGIPANNKGKHSIGCLFWLLARMVLQMRGTIAPGQKWDVMVDLFFYREPEEAKQQEEEEAIAAPDYGLPAADYGMGALAADQWPAQIGDQWSADMVQPPISGVPAGNWGDQGKLLKNSLYILFNLHVDDCCLCLINFGISNAVAVAVTSDVWDAAAAPAQIPGAPIDVSAPAPTGWE</sequence>
<keyword evidence="4 6" id="KW-0689">Ribosomal protein</keyword>
<dbReference type="GO" id="GO:0000028">
    <property type="term" value="P:ribosomal small subunit assembly"/>
    <property type="evidence" value="ECO:0007669"/>
    <property type="project" value="UniProtKB-UniRule"/>
</dbReference>
<dbReference type="PANTHER" id="PTHR11489">
    <property type="entry name" value="40S RIBOSOMAL PROTEIN SA"/>
    <property type="match status" value="1"/>
</dbReference>
<dbReference type="InterPro" id="IPR018130">
    <property type="entry name" value="Ribosomal_uS2_CS"/>
</dbReference>
<comment type="subcellular location">
    <subcellularLocation>
        <location evidence="1 6">Cytoplasm</location>
    </subcellularLocation>
</comment>
<evidence type="ECO:0000256" key="3">
    <source>
        <dbReference type="ARBA" id="ARBA00022490"/>
    </source>
</evidence>
<dbReference type="EMBL" id="SMMG02000052">
    <property type="protein sequence ID" value="KAA3452039.1"/>
    <property type="molecule type" value="Genomic_DNA"/>
</dbReference>
<comment type="function">
    <text evidence="6">Required for the assembly and/or stability of the 40S ribosomal subunit. Required for the processing of the 20S rRNA-precursor to mature 18S rRNA in a late step of the maturation of 40S ribosomal subunits.</text>
</comment>
<evidence type="ECO:0000256" key="5">
    <source>
        <dbReference type="ARBA" id="ARBA00023274"/>
    </source>
</evidence>
<evidence type="ECO:0000256" key="1">
    <source>
        <dbReference type="ARBA" id="ARBA00004496"/>
    </source>
</evidence>
<dbReference type="InterPro" id="IPR001865">
    <property type="entry name" value="Ribosomal_uS2"/>
</dbReference>
<reference evidence="9" key="1">
    <citation type="journal article" date="2019" name="Plant Biotechnol. J.">
        <title>Genome sequencing of the Australian wild diploid species Gossypium australe highlights disease resistance and delayed gland morphogenesis.</title>
        <authorList>
            <person name="Cai Y."/>
            <person name="Cai X."/>
            <person name="Wang Q."/>
            <person name="Wang P."/>
            <person name="Zhang Y."/>
            <person name="Cai C."/>
            <person name="Xu Y."/>
            <person name="Wang K."/>
            <person name="Zhou Z."/>
            <person name="Wang C."/>
            <person name="Geng S."/>
            <person name="Li B."/>
            <person name="Dong Q."/>
            <person name="Hou Y."/>
            <person name="Wang H."/>
            <person name="Ai P."/>
            <person name="Liu Z."/>
            <person name="Yi F."/>
            <person name="Sun M."/>
            <person name="An G."/>
            <person name="Cheng J."/>
            <person name="Zhang Y."/>
            <person name="Shi Q."/>
            <person name="Xie Y."/>
            <person name="Shi X."/>
            <person name="Chang Y."/>
            <person name="Huang F."/>
            <person name="Chen Y."/>
            <person name="Hong S."/>
            <person name="Mi L."/>
            <person name="Sun Q."/>
            <person name="Zhang L."/>
            <person name="Zhou B."/>
            <person name="Peng R."/>
            <person name="Zhang X."/>
            <person name="Liu F."/>
        </authorList>
    </citation>
    <scope>NUCLEOTIDE SEQUENCE [LARGE SCALE GENOMIC DNA]</scope>
    <source>
        <strain evidence="9">cv. PA1801</strain>
    </source>
</reference>
<evidence type="ECO:0000313" key="8">
    <source>
        <dbReference type="EMBL" id="KAA3452039.1"/>
    </source>
</evidence>
<dbReference type="Gene3D" id="3.40.50.10490">
    <property type="entry name" value="Glucose-6-phosphate isomerase like protein, domain 1"/>
    <property type="match status" value="1"/>
</dbReference>
<keyword evidence="5 6" id="KW-0687">Ribonucleoprotein</keyword>
<proteinExistence type="inferred from homology"/>
<dbReference type="Proteomes" id="UP000325315">
    <property type="component" value="Unassembled WGS sequence"/>
</dbReference>
<evidence type="ECO:0000256" key="7">
    <source>
        <dbReference type="RuleBase" id="RU003631"/>
    </source>
</evidence>
<accession>A0A5B6U2L9</accession>
<dbReference type="GO" id="GO:0006412">
    <property type="term" value="P:translation"/>
    <property type="evidence" value="ECO:0007669"/>
    <property type="project" value="UniProtKB-UniRule"/>
</dbReference>
<dbReference type="CDD" id="cd01425">
    <property type="entry name" value="RPS2"/>
    <property type="match status" value="1"/>
</dbReference>
<dbReference type="GO" id="GO:0003735">
    <property type="term" value="F:structural constituent of ribosome"/>
    <property type="evidence" value="ECO:0007669"/>
    <property type="project" value="UniProtKB-UniRule"/>
</dbReference>
<comment type="subunit">
    <text evidence="6">Component of the small ribosomal subunit. Mature ribosomes consist of a small (40S) and a large (60S) subunit. The 40S subunit contains about 33 different proteins and 1 molecule of RNA (18S). The 60S subunit contains about 49 different proteins and 3 molecules of RNA (25S, 5.8S and 5S). Interacts with ribosomal protein S21.</text>
</comment>
<organism evidence="8 9">
    <name type="scientific">Gossypium australe</name>
    <dbReference type="NCBI Taxonomy" id="47621"/>
    <lineage>
        <taxon>Eukaryota</taxon>
        <taxon>Viridiplantae</taxon>
        <taxon>Streptophyta</taxon>
        <taxon>Embryophyta</taxon>
        <taxon>Tracheophyta</taxon>
        <taxon>Spermatophyta</taxon>
        <taxon>Magnoliopsida</taxon>
        <taxon>eudicotyledons</taxon>
        <taxon>Gunneridae</taxon>
        <taxon>Pentapetalae</taxon>
        <taxon>rosids</taxon>
        <taxon>malvids</taxon>
        <taxon>Malvales</taxon>
        <taxon>Malvaceae</taxon>
        <taxon>Malvoideae</taxon>
        <taxon>Gossypium</taxon>
    </lineage>
</organism>
<dbReference type="Pfam" id="PF00318">
    <property type="entry name" value="Ribosomal_S2"/>
    <property type="match status" value="2"/>
</dbReference>